<dbReference type="PROSITE" id="PS51375">
    <property type="entry name" value="PPR"/>
    <property type="match status" value="4"/>
</dbReference>
<evidence type="ECO:0000256" key="1">
    <source>
        <dbReference type="ARBA" id="ARBA00022737"/>
    </source>
</evidence>
<dbReference type="Pfam" id="PF20431">
    <property type="entry name" value="E_motif"/>
    <property type="match status" value="1"/>
</dbReference>
<name>A0A1D1XC33_9ARAE</name>
<dbReference type="InterPro" id="IPR046960">
    <property type="entry name" value="PPR_At4g14850-like_plant"/>
</dbReference>
<dbReference type="Pfam" id="PF13041">
    <property type="entry name" value="PPR_2"/>
    <property type="match status" value="3"/>
</dbReference>
<protein>
    <submittedName>
        <fullName evidence="3">Pentatricopeptide repeat-containing protein At4g33170</fullName>
    </submittedName>
</protein>
<dbReference type="Pfam" id="PF01535">
    <property type="entry name" value="PPR"/>
    <property type="match status" value="4"/>
</dbReference>
<evidence type="ECO:0000256" key="2">
    <source>
        <dbReference type="PROSITE-ProRule" id="PRU00708"/>
    </source>
</evidence>
<dbReference type="EMBL" id="GDJX01027929">
    <property type="protein sequence ID" value="JAT40007.1"/>
    <property type="molecule type" value="Transcribed_RNA"/>
</dbReference>
<feature type="repeat" description="PPR" evidence="2">
    <location>
        <begin position="455"/>
        <end position="489"/>
    </location>
</feature>
<dbReference type="GO" id="GO:0009451">
    <property type="term" value="P:RNA modification"/>
    <property type="evidence" value="ECO:0007669"/>
    <property type="project" value="InterPro"/>
</dbReference>
<dbReference type="FunFam" id="1.25.40.10:FF:000351">
    <property type="entry name" value="Pentatricopeptide repeat-containing protein"/>
    <property type="match status" value="1"/>
</dbReference>
<dbReference type="PANTHER" id="PTHR47926">
    <property type="entry name" value="PENTATRICOPEPTIDE REPEAT-CONTAINING PROTEIN"/>
    <property type="match status" value="1"/>
</dbReference>
<dbReference type="PANTHER" id="PTHR47926:SF341">
    <property type="entry name" value="PENTATRICOPEPTIDE REPEAT-CONTAINING PROTEIN"/>
    <property type="match status" value="1"/>
</dbReference>
<feature type="repeat" description="PPR" evidence="2">
    <location>
        <begin position="354"/>
        <end position="388"/>
    </location>
</feature>
<dbReference type="NCBIfam" id="TIGR00756">
    <property type="entry name" value="PPR"/>
    <property type="match status" value="3"/>
</dbReference>
<evidence type="ECO:0000313" key="3">
    <source>
        <dbReference type="EMBL" id="JAT40007.1"/>
    </source>
</evidence>
<organism evidence="3">
    <name type="scientific">Anthurium amnicola</name>
    <dbReference type="NCBI Taxonomy" id="1678845"/>
    <lineage>
        <taxon>Eukaryota</taxon>
        <taxon>Viridiplantae</taxon>
        <taxon>Streptophyta</taxon>
        <taxon>Embryophyta</taxon>
        <taxon>Tracheophyta</taxon>
        <taxon>Spermatophyta</taxon>
        <taxon>Magnoliopsida</taxon>
        <taxon>Liliopsida</taxon>
        <taxon>Araceae</taxon>
        <taxon>Pothoideae</taxon>
        <taxon>Potheae</taxon>
        <taxon>Anthurium</taxon>
    </lineage>
</organism>
<dbReference type="InterPro" id="IPR046848">
    <property type="entry name" value="E_motif"/>
</dbReference>
<dbReference type="AlphaFoldDB" id="A0A1D1XC33"/>
<keyword evidence="1" id="KW-0677">Repeat</keyword>
<dbReference type="InterPro" id="IPR002885">
    <property type="entry name" value="PPR_rpt"/>
</dbReference>
<feature type="non-terminal residue" evidence="3">
    <location>
        <position position="1"/>
    </location>
</feature>
<reference evidence="3" key="1">
    <citation type="submission" date="2015-07" db="EMBL/GenBank/DDBJ databases">
        <title>Transcriptome Assembly of Anthurium amnicola.</title>
        <authorList>
            <person name="Suzuki J."/>
        </authorList>
    </citation>
    <scope>NUCLEOTIDE SEQUENCE</scope>
</reference>
<feature type="repeat" description="PPR" evidence="2">
    <location>
        <begin position="249"/>
        <end position="283"/>
    </location>
</feature>
<proteinExistence type="predicted"/>
<dbReference type="GO" id="GO:0003723">
    <property type="term" value="F:RNA binding"/>
    <property type="evidence" value="ECO:0007669"/>
    <property type="project" value="InterPro"/>
</dbReference>
<feature type="repeat" description="PPR" evidence="2">
    <location>
        <begin position="144"/>
        <end position="181"/>
    </location>
</feature>
<accession>A0A1D1XC33</accession>
<dbReference type="InterPro" id="IPR011990">
    <property type="entry name" value="TPR-like_helical_dom_sf"/>
</dbReference>
<sequence length="638" mass="70418">ESFAVSHLNRSLIRPTSATAGEGKNARQAPPAVFMADTNLKTLLRCLHQQLQYRSFWQLQARTTHAASRVAASSPAGDTLRGALQAAVDAHDLGLGEAAHAVLVKTHPRFVGSVSLWNTLLGLYRRCGQTQRMRHLFDGMRVRDVISFNTMISSCLRTGDRYDFVRALELYSLMRGEGLKPNNITLSVLLAVSSGSVASPGLMEQIHAQAVKLELDYDGFVGSALVTGYTRCRRLEEATRVFDRITDADSVAWNTMIDSCARSGSAERTAEIFSRMRREDVRIATFNGFTLTSVLKTCLEPGYLGLGMQLHTCALKGGFALETPVCNALITMYSKCQKDKGSMVSVFQTIPEPNIISWTAMISGFMQNELNEEAIMFYKDMLRVGFMENEFCFASVLPAFSGLASLRNGRQIHGRVAKSVFGLDVAVGNALIDMYFKCGNLEDALLVFRTIKNYDVVSWTVLIAGLGHHGKAREAFEILQEMQDRGYKPDSVTFLAGLSACSHGGLVNEGFQILHSMTSIYHIKPKKEHYASVVDLLGRAGKLEDAENFIVEMGLDSDPLAWETLLAACRIHGEISLGERSAEQVIELEPQKEGPYVMLSNIYAEKRMWENKGILRHRLDATGLKKEVGCSWPASLGA</sequence>
<dbReference type="FunFam" id="1.25.40.10:FF:000090">
    <property type="entry name" value="Pentatricopeptide repeat-containing protein, chloroplastic"/>
    <property type="match status" value="1"/>
</dbReference>
<dbReference type="Gene3D" id="1.25.40.10">
    <property type="entry name" value="Tetratricopeptide repeat domain"/>
    <property type="match status" value="3"/>
</dbReference>
<gene>
    <name evidence="3" type="primary">PCMP-H53_3</name>
    <name evidence="3" type="ORF">g.73527</name>
</gene>